<dbReference type="GO" id="GO:0071949">
    <property type="term" value="F:FAD binding"/>
    <property type="evidence" value="ECO:0007669"/>
    <property type="project" value="InterPro"/>
</dbReference>
<keyword evidence="2" id="KW-0274">FAD</keyword>
<dbReference type="AlphaFoldDB" id="A0A8H3EQ69"/>
<dbReference type="GO" id="GO:0016491">
    <property type="term" value="F:oxidoreductase activity"/>
    <property type="evidence" value="ECO:0007669"/>
    <property type="project" value="UniProtKB-KW"/>
</dbReference>
<evidence type="ECO:0000256" key="2">
    <source>
        <dbReference type="ARBA" id="ARBA00022827"/>
    </source>
</evidence>
<protein>
    <recommendedName>
        <fullName evidence="4">FAD-binding domain-containing protein</fullName>
    </recommendedName>
</protein>
<evidence type="ECO:0000259" key="4">
    <source>
        <dbReference type="Pfam" id="PF01494"/>
    </source>
</evidence>
<dbReference type="PANTHER" id="PTHR46720:SF3">
    <property type="entry name" value="FAD-BINDING DOMAIN-CONTAINING PROTEIN-RELATED"/>
    <property type="match status" value="1"/>
</dbReference>
<dbReference type="InterPro" id="IPR051104">
    <property type="entry name" value="FAD_monoxygenase"/>
</dbReference>
<keyword evidence="1" id="KW-0285">Flavoprotein</keyword>
<dbReference type="SUPFAM" id="SSF51905">
    <property type="entry name" value="FAD/NAD(P)-binding domain"/>
    <property type="match status" value="1"/>
</dbReference>
<dbReference type="Proteomes" id="UP000664521">
    <property type="component" value="Unassembled WGS sequence"/>
</dbReference>
<evidence type="ECO:0000313" key="6">
    <source>
        <dbReference type="Proteomes" id="UP000664521"/>
    </source>
</evidence>
<sequence>MDFDHPVWEDEKWIVPTDWNIVSQRFEGWSSQAQAVIKVWAPSLPCILQPAHVDSNEPTKLLDKPDLATWAFWDTAPASTYTRGRVAMLGDAAHATTPFQGQGAGQAIEDAAVIMTVLSKVQDLKQIPNALMAYNQIRRPRAQQVVETSREYGKLLGMQSEGVGEDLEKMRENLETRMHWIWQRNQTAQLNGAVELFAESL</sequence>
<dbReference type="EMBL" id="CAJPDS010000006">
    <property type="protein sequence ID" value="CAF9908488.1"/>
    <property type="molecule type" value="Genomic_DNA"/>
</dbReference>
<dbReference type="OrthoDB" id="16820at2759"/>
<name>A0A8H3EQ69_9LECA</name>
<organism evidence="5 6">
    <name type="scientific">Heterodermia speciosa</name>
    <dbReference type="NCBI Taxonomy" id="116794"/>
    <lineage>
        <taxon>Eukaryota</taxon>
        <taxon>Fungi</taxon>
        <taxon>Dikarya</taxon>
        <taxon>Ascomycota</taxon>
        <taxon>Pezizomycotina</taxon>
        <taxon>Lecanoromycetes</taxon>
        <taxon>OSLEUM clade</taxon>
        <taxon>Lecanoromycetidae</taxon>
        <taxon>Caliciales</taxon>
        <taxon>Physciaceae</taxon>
        <taxon>Heterodermia</taxon>
    </lineage>
</organism>
<dbReference type="InterPro" id="IPR036188">
    <property type="entry name" value="FAD/NAD-bd_sf"/>
</dbReference>
<keyword evidence="6" id="KW-1185">Reference proteome</keyword>
<proteinExistence type="predicted"/>
<dbReference type="Gene3D" id="3.50.50.60">
    <property type="entry name" value="FAD/NAD(P)-binding domain"/>
    <property type="match status" value="1"/>
</dbReference>
<evidence type="ECO:0000256" key="1">
    <source>
        <dbReference type="ARBA" id="ARBA00022630"/>
    </source>
</evidence>
<comment type="caution">
    <text evidence="5">The sequence shown here is derived from an EMBL/GenBank/DDBJ whole genome shotgun (WGS) entry which is preliminary data.</text>
</comment>
<keyword evidence="3" id="KW-0560">Oxidoreductase</keyword>
<evidence type="ECO:0000256" key="3">
    <source>
        <dbReference type="ARBA" id="ARBA00023002"/>
    </source>
</evidence>
<dbReference type="Pfam" id="PF01494">
    <property type="entry name" value="FAD_binding_3"/>
    <property type="match status" value="1"/>
</dbReference>
<dbReference type="GO" id="GO:0044550">
    <property type="term" value="P:secondary metabolite biosynthetic process"/>
    <property type="evidence" value="ECO:0007669"/>
    <property type="project" value="TreeGrafter"/>
</dbReference>
<feature type="domain" description="FAD-binding" evidence="4">
    <location>
        <begin position="76"/>
        <end position="148"/>
    </location>
</feature>
<dbReference type="PRINTS" id="PR00420">
    <property type="entry name" value="RNGMNOXGNASE"/>
</dbReference>
<evidence type="ECO:0000313" key="5">
    <source>
        <dbReference type="EMBL" id="CAF9908488.1"/>
    </source>
</evidence>
<gene>
    <name evidence="5" type="ORF">HETSPECPRED_008093</name>
</gene>
<accession>A0A8H3EQ69</accession>
<dbReference type="PANTHER" id="PTHR46720">
    <property type="entry name" value="HYDROXYLASE, PUTATIVE (AFU_ORTHOLOGUE AFUA_3G01460)-RELATED"/>
    <property type="match status" value="1"/>
</dbReference>
<reference evidence="5" key="1">
    <citation type="submission" date="2021-03" db="EMBL/GenBank/DDBJ databases">
        <authorList>
            <person name="Tagirdzhanova G."/>
        </authorList>
    </citation>
    <scope>NUCLEOTIDE SEQUENCE</scope>
</reference>
<dbReference type="InterPro" id="IPR002938">
    <property type="entry name" value="FAD-bd"/>
</dbReference>